<dbReference type="SUPFAM" id="SSF144232">
    <property type="entry name" value="HIT/MYND zinc finger-like"/>
    <property type="match status" value="1"/>
</dbReference>
<dbReference type="Proteomes" id="UP000703269">
    <property type="component" value="Unassembled WGS sequence"/>
</dbReference>
<protein>
    <submittedName>
        <fullName evidence="6">Zinc finger MYND domain-containing protein</fullName>
    </submittedName>
</protein>
<dbReference type="OrthoDB" id="3149405at2759"/>
<dbReference type="InterPro" id="IPR002893">
    <property type="entry name" value="Znf_MYND"/>
</dbReference>
<evidence type="ECO:0000256" key="2">
    <source>
        <dbReference type="ARBA" id="ARBA00022771"/>
    </source>
</evidence>
<dbReference type="EMBL" id="BPQB01000008">
    <property type="protein sequence ID" value="GJE88218.1"/>
    <property type="molecule type" value="Genomic_DNA"/>
</dbReference>
<evidence type="ECO:0000256" key="3">
    <source>
        <dbReference type="ARBA" id="ARBA00022833"/>
    </source>
</evidence>
<name>A0A9P3G354_9APHY</name>
<dbReference type="PROSITE" id="PS50865">
    <property type="entry name" value="ZF_MYND_2"/>
    <property type="match status" value="1"/>
</dbReference>
<gene>
    <name evidence="6" type="ORF">PsYK624_043010</name>
</gene>
<evidence type="ECO:0000256" key="4">
    <source>
        <dbReference type="PROSITE-ProRule" id="PRU00134"/>
    </source>
</evidence>
<keyword evidence="3" id="KW-0862">Zinc</keyword>
<dbReference type="Gene3D" id="6.10.140.2220">
    <property type="match status" value="1"/>
</dbReference>
<comment type="caution">
    <text evidence="6">The sequence shown here is derived from an EMBL/GenBank/DDBJ whole genome shotgun (WGS) entry which is preliminary data.</text>
</comment>
<proteinExistence type="predicted"/>
<keyword evidence="2 4" id="KW-0863">Zinc-finger</keyword>
<evidence type="ECO:0000313" key="7">
    <source>
        <dbReference type="Proteomes" id="UP000703269"/>
    </source>
</evidence>
<evidence type="ECO:0000256" key="1">
    <source>
        <dbReference type="ARBA" id="ARBA00022723"/>
    </source>
</evidence>
<evidence type="ECO:0000313" key="6">
    <source>
        <dbReference type="EMBL" id="GJE88218.1"/>
    </source>
</evidence>
<sequence length="324" mass="37327">MRPRPDKQTARKAWEDSWADDLEAYFKPERPLHWLPRMVPTSSQKSLTHSALPQNVLEDDNRAKQICDTDIDMATCLNPRDWHSFQEGWRALSDTRREEIILEGLYHAASMGSNEHFRGTCPEMTLRNLAKDGGVELLRLLSHWTNLPNLTHATHLVPVYVPNRMFDHILSMSDEEAKIPGAKASARMLRVYRMQFLTLGLWNIYRTYYGIEGPSHNMFNTATLTPENKTELKELMDSQFGKGYFKKWQAEHVGDRSQLVNACWYCSKGESQMNGERMKGCSKCAAIGIKIYYCSRECQVTDWKSGVPRPHKSLCGRRDLVLDP</sequence>
<reference evidence="6 7" key="1">
    <citation type="submission" date="2021-08" db="EMBL/GenBank/DDBJ databases">
        <title>Draft Genome Sequence of Phanerochaete sordida strain YK-624.</title>
        <authorList>
            <person name="Mori T."/>
            <person name="Dohra H."/>
            <person name="Suzuki T."/>
            <person name="Kawagishi H."/>
            <person name="Hirai H."/>
        </authorList>
    </citation>
    <scope>NUCLEOTIDE SEQUENCE [LARGE SCALE GENOMIC DNA]</scope>
    <source>
        <strain evidence="6 7">YK-624</strain>
    </source>
</reference>
<dbReference type="GO" id="GO:0008270">
    <property type="term" value="F:zinc ion binding"/>
    <property type="evidence" value="ECO:0007669"/>
    <property type="project" value="UniProtKB-KW"/>
</dbReference>
<keyword evidence="1" id="KW-0479">Metal-binding</keyword>
<accession>A0A9P3G354</accession>
<evidence type="ECO:0000259" key="5">
    <source>
        <dbReference type="PROSITE" id="PS50865"/>
    </source>
</evidence>
<keyword evidence="7" id="KW-1185">Reference proteome</keyword>
<dbReference type="AlphaFoldDB" id="A0A9P3G354"/>
<dbReference type="Pfam" id="PF01753">
    <property type="entry name" value="zf-MYND"/>
    <property type="match status" value="1"/>
</dbReference>
<feature type="domain" description="MYND-type" evidence="5">
    <location>
        <begin position="263"/>
        <end position="315"/>
    </location>
</feature>
<organism evidence="6 7">
    <name type="scientific">Phanerochaete sordida</name>
    <dbReference type="NCBI Taxonomy" id="48140"/>
    <lineage>
        <taxon>Eukaryota</taxon>
        <taxon>Fungi</taxon>
        <taxon>Dikarya</taxon>
        <taxon>Basidiomycota</taxon>
        <taxon>Agaricomycotina</taxon>
        <taxon>Agaricomycetes</taxon>
        <taxon>Polyporales</taxon>
        <taxon>Phanerochaetaceae</taxon>
        <taxon>Phanerochaete</taxon>
    </lineage>
</organism>